<dbReference type="PANTHER" id="PTHR30386:SF17">
    <property type="entry name" value="ALKALINE PROTEASE SECRETION PROTEIN APRE"/>
    <property type="match status" value="1"/>
</dbReference>
<evidence type="ECO:0000256" key="9">
    <source>
        <dbReference type="RuleBase" id="RU365093"/>
    </source>
</evidence>
<name>A0A1G8I8C3_9HYPH</name>
<proteinExistence type="inferred from homology"/>
<dbReference type="Proteomes" id="UP000198894">
    <property type="component" value="Unassembled WGS sequence"/>
</dbReference>
<evidence type="ECO:0000259" key="12">
    <source>
        <dbReference type="Pfam" id="PF26002"/>
    </source>
</evidence>
<evidence type="ECO:0000259" key="11">
    <source>
        <dbReference type="Pfam" id="PF25994"/>
    </source>
</evidence>
<evidence type="ECO:0000256" key="6">
    <source>
        <dbReference type="ARBA" id="ARBA00022692"/>
    </source>
</evidence>
<feature type="domain" description="AprE-like long alpha-helical hairpin" evidence="11">
    <location>
        <begin position="93"/>
        <end position="282"/>
    </location>
</feature>
<keyword evidence="10" id="KW-0175">Coiled coil</keyword>
<evidence type="ECO:0000313" key="13">
    <source>
        <dbReference type="EMBL" id="SDI15239.1"/>
    </source>
</evidence>
<dbReference type="EMBL" id="FNEE01000001">
    <property type="protein sequence ID" value="SDI15239.1"/>
    <property type="molecule type" value="Genomic_DNA"/>
</dbReference>
<dbReference type="Gene3D" id="2.40.30.170">
    <property type="match status" value="1"/>
</dbReference>
<keyword evidence="4 9" id="KW-1003">Cell membrane</keyword>
<dbReference type="PANTHER" id="PTHR30386">
    <property type="entry name" value="MEMBRANE FUSION SUBUNIT OF EMRAB-TOLC MULTIDRUG EFFLUX PUMP"/>
    <property type="match status" value="1"/>
</dbReference>
<dbReference type="Pfam" id="PF26002">
    <property type="entry name" value="Beta-barrel_AprE"/>
    <property type="match status" value="1"/>
</dbReference>
<dbReference type="Gene3D" id="2.40.50.100">
    <property type="match status" value="1"/>
</dbReference>
<keyword evidence="8" id="KW-0472">Membrane</keyword>
<feature type="coiled-coil region" evidence="10">
    <location>
        <begin position="96"/>
        <end position="123"/>
    </location>
</feature>
<evidence type="ECO:0000256" key="3">
    <source>
        <dbReference type="ARBA" id="ARBA00022448"/>
    </source>
</evidence>
<evidence type="ECO:0000256" key="5">
    <source>
        <dbReference type="ARBA" id="ARBA00022519"/>
    </source>
</evidence>
<dbReference type="GO" id="GO:0015031">
    <property type="term" value="P:protein transport"/>
    <property type="evidence" value="ECO:0007669"/>
    <property type="project" value="InterPro"/>
</dbReference>
<gene>
    <name evidence="13" type="ORF">SAMN05428953_101295</name>
</gene>
<dbReference type="NCBIfam" id="TIGR01843">
    <property type="entry name" value="type_I_hlyD"/>
    <property type="match status" value="1"/>
</dbReference>
<evidence type="ECO:0000256" key="1">
    <source>
        <dbReference type="ARBA" id="ARBA00004377"/>
    </source>
</evidence>
<keyword evidence="3 9" id="KW-0813">Transport</keyword>
<dbReference type="InterPro" id="IPR058982">
    <property type="entry name" value="Beta-barrel_AprE"/>
</dbReference>
<organism evidence="13 14">
    <name type="scientific">Mesorhizobium muleiense</name>
    <dbReference type="NCBI Taxonomy" id="1004279"/>
    <lineage>
        <taxon>Bacteria</taxon>
        <taxon>Pseudomonadati</taxon>
        <taxon>Pseudomonadota</taxon>
        <taxon>Alphaproteobacteria</taxon>
        <taxon>Hyphomicrobiales</taxon>
        <taxon>Phyllobacteriaceae</taxon>
        <taxon>Mesorhizobium</taxon>
    </lineage>
</organism>
<comment type="similarity">
    <text evidence="2 9">Belongs to the membrane fusion protein (MFP) (TC 8.A.1) family.</text>
</comment>
<reference evidence="14" key="1">
    <citation type="submission" date="2016-10" db="EMBL/GenBank/DDBJ databases">
        <authorList>
            <person name="Varghese N."/>
            <person name="Submissions S."/>
        </authorList>
    </citation>
    <scope>NUCLEOTIDE SEQUENCE [LARGE SCALE GENOMIC DNA]</scope>
    <source>
        <strain evidence="14">CGMCC 1.11022</strain>
    </source>
</reference>
<keyword evidence="5 9" id="KW-0997">Cell inner membrane</keyword>
<keyword evidence="6" id="KW-0812">Transmembrane</keyword>
<dbReference type="AlphaFoldDB" id="A0A1G8I8C3"/>
<accession>A0A1G8I8C3</accession>
<protein>
    <recommendedName>
        <fullName evidence="9">Membrane fusion protein (MFP) family protein</fullName>
    </recommendedName>
</protein>
<evidence type="ECO:0000256" key="2">
    <source>
        <dbReference type="ARBA" id="ARBA00009477"/>
    </source>
</evidence>
<dbReference type="Pfam" id="PF25994">
    <property type="entry name" value="HH_AprE"/>
    <property type="match status" value="1"/>
</dbReference>
<dbReference type="InterPro" id="IPR058781">
    <property type="entry name" value="HH_AprE-like"/>
</dbReference>
<evidence type="ECO:0000256" key="4">
    <source>
        <dbReference type="ARBA" id="ARBA00022475"/>
    </source>
</evidence>
<dbReference type="RefSeq" id="WP_091590170.1">
    <property type="nucleotide sequence ID" value="NZ_FNEE01000001.1"/>
</dbReference>
<comment type="subcellular location">
    <subcellularLocation>
        <location evidence="1 9">Cell inner membrane</location>
        <topology evidence="1 9">Single-pass membrane protein</topology>
    </subcellularLocation>
</comment>
<sequence>MAQRMIFAADRTIRRYLLGGVATCILLVGGAGSLAAVTEISGAVIASGKLVVDSSVKKVQHPTGGVVGQIFVREGDAVQSGKVLIRLDETITRANLAIVSKSLDEFEARLARLEAERDGKASIVFPASLVSRQDVPEIGRAMAGEQSLFEFRRQARAGQKAQLQERIAQLAEEVSGLTEQRDAKSQEIKLIGFELEGMRRLWQRKLVSIDRITALERDAVRLKGEHGQLTAAIAQSKGRTSEIRLQIIQIDQDLRSEVASELRDVQAKISESVERKVSAEDQLKRIDIRSPQNGVVHQLGVHTVGGVISPGELIMLIVPVTDDLTVEARVAPQDIDQLTPGQGATLRLSAFNQQTTPELNGAVSKISADLNVDEKTGTGFYTVHVALPRTELSRLKGVALAPGMPVEVFFSTGNRTMLSYLVKPLADQIQRAFREQ</sequence>
<keyword evidence="7" id="KW-1133">Transmembrane helix</keyword>
<dbReference type="InterPro" id="IPR010129">
    <property type="entry name" value="T1SS_HlyD"/>
</dbReference>
<feature type="coiled-coil region" evidence="10">
    <location>
        <begin position="153"/>
        <end position="187"/>
    </location>
</feature>
<dbReference type="InterPro" id="IPR050739">
    <property type="entry name" value="MFP"/>
</dbReference>
<evidence type="ECO:0000256" key="10">
    <source>
        <dbReference type="SAM" id="Coils"/>
    </source>
</evidence>
<dbReference type="PRINTS" id="PR01490">
    <property type="entry name" value="RTXTOXIND"/>
</dbReference>
<feature type="domain" description="AprE-like beta-barrel" evidence="12">
    <location>
        <begin position="324"/>
        <end position="413"/>
    </location>
</feature>
<evidence type="ECO:0000313" key="14">
    <source>
        <dbReference type="Proteomes" id="UP000198894"/>
    </source>
</evidence>
<keyword evidence="14" id="KW-1185">Reference proteome</keyword>
<dbReference type="GO" id="GO:0005886">
    <property type="term" value="C:plasma membrane"/>
    <property type="evidence" value="ECO:0007669"/>
    <property type="project" value="UniProtKB-SubCell"/>
</dbReference>
<evidence type="ECO:0000256" key="7">
    <source>
        <dbReference type="ARBA" id="ARBA00022989"/>
    </source>
</evidence>
<evidence type="ECO:0000256" key="8">
    <source>
        <dbReference type="ARBA" id="ARBA00023136"/>
    </source>
</evidence>